<name>A0AAW0P7B5_9GOBI</name>
<accession>A0AAW0P7B5</accession>
<dbReference type="Proteomes" id="UP001460270">
    <property type="component" value="Unassembled WGS sequence"/>
</dbReference>
<comment type="caution">
    <text evidence="3">The sequence shown here is derived from an EMBL/GenBank/DDBJ whole genome shotgun (WGS) entry which is preliminary data.</text>
</comment>
<feature type="transmembrane region" description="Helical" evidence="2">
    <location>
        <begin position="64"/>
        <end position="84"/>
    </location>
</feature>
<reference evidence="4" key="1">
    <citation type="submission" date="2024-04" db="EMBL/GenBank/DDBJ databases">
        <title>Salinicola lusitanus LLJ914,a marine bacterium isolated from the Okinawa Trough.</title>
        <authorList>
            <person name="Li J."/>
        </authorList>
    </citation>
    <scope>NUCLEOTIDE SEQUENCE [LARGE SCALE GENOMIC DNA]</scope>
</reference>
<organism evidence="3 4">
    <name type="scientific">Mugilogobius chulae</name>
    <name type="common">yellowstripe goby</name>
    <dbReference type="NCBI Taxonomy" id="88201"/>
    <lineage>
        <taxon>Eukaryota</taxon>
        <taxon>Metazoa</taxon>
        <taxon>Chordata</taxon>
        <taxon>Craniata</taxon>
        <taxon>Vertebrata</taxon>
        <taxon>Euteleostomi</taxon>
        <taxon>Actinopterygii</taxon>
        <taxon>Neopterygii</taxon>
        <taxon>Teleostei</taxon>
        <taxon>Neoteleostei</taxon>
        <taxon>Acanthomorphata</taxon>
        <taxon>Gobiaria</taxon>
        <taxon>Gobiiformes</taxon>
        <taxon>Gobioidei</taxon>
        <taxon>Gobiidae</taxon>
        <taxon>Gobionellinae</taxon>
        <taxon>Mugilogobius</taxon>
    </lineage>
</organism>
<gene>
    <name evidence="3" type="ORF">WMY93_014709</name>
</gene>
<keyword evidence="2" id="KW-1133">Transmembrane helix</keyword>
<evidence type="ECO:0000313" key="4">
    <source>
        <dbReference type="Proteomes" id="UP001460270"/>
    </source>
</evidence>
<keyword evidence="2" id="KW-0812">Transmembrane</keyword>
<dbReference type="AlphaFoldDB" id="A0AAW0P7B5"/>
<feature type="region of interest" description="Disordered" evidence="1">
    <location>
        <begin position="103"/>
        <end position="124"/>
    </location>
</feature>
<proteinExistence type="predicted"/>
<dbReference type="EMBL" id="JBBPFD010000010">
    <property type="protein sequence ID" value="KAK7910025.1"/>
    <property type="molecule type" value="Genomic_DNA"/>
</dbReference>
<protein>
    <submittedName>
        <fullName evidence="3">Uncharacterized protein</fullName>
    </submittedName>
</protein>
<sequence length="124" mass="13291">MSFPVSAKRRAACCASCADLQTAHSFSASGATTERSFLSPHSLLPALHLCSGTNGTMVFSAYDLVSALAALAACLLSVAVLLVVSQQLWQLRWTSTRDKNCKLPMPKDPWASRSSERRATGSCR</sequence>
<keyword evidence="2" id="KW-0472">Membrane</keyword>
<evidence type="ECO:0000313" key="3">
    <source>
        <dbReference type="EMBL" id="KAK7910025.1"/>
    </source>
</evidence>
<evidence type="ECO:0000256" key="1">
    <source>
        <dbReference type="SAM" id="MobiDB-lite"/>
    </source>
</evidence>
<feature type="compositionally biased region" description="Basic and acidic residues" evidence="1">
    <location>
        <begin position="114"/>
        <end position="124"/>
    </location>
</feature>
<evidence type="ECO:0000256" key="2">
    <source>
        <dbReference type="SAM" id="Phobius"/>
    </source>
</evidence>
<keyword evidence="4" id="KW-1185">Reference proteome</keyword>